<accession>A0A7R8WAP2</accession>
<evidence type="ECO:0000313" key="1">
    <source>
        <dbReference type="EMBL" id="CAD7228096.1"/>
    </source>
</evidence>
<dbReference type="AlphaFoldDB" id="A0A7R8WAP2"/>
<protein>
    <submittedName>
        <fullName evidence="1">Uncharacterized protein</fullName>
    </submittedName>
</protein>
<name>A0A7R8WAP2_9CRUS</name>
<dbReference type="EMBL" id="OB661382">
    <property type="protein sequence ID" value="CAD7228096.1"/>
    <property type="molecule type" value="Genomic_DNA"/>
</dbReference>
<sequence length="189" mass="18854">MQSLIIASFLFAACSASYIGSPLSRTTLVGPSGVISTTSRLNFLLFLPQIIASFLFAACSASYIGSPLSRTTLVGPSGVISTGDYGVPLGLSKTIVAGPTLLGKSLVGPTLLDRTLLTRTVVGPSVIGSKLIAGPGLIGGYGAPLGLSKTIGYGAPLGLSKTIGYGGPLVSGYGLAGPTLLAGPAIRAW</sequence>
<proteinExistence type="predicted"/>
<gene>
    <name evidence="1" type="ORF">CTOB1V02_LOCUS5985</name>
</gene>
<organism evidence="1">
    <name type="scientific">Cyprideis torosa</name>
    <dbReference type="NCBI Taxonomy" id="163714"/>
    <lineage>
        <taxon>Eukaryota</taxon>
        <taxon>Metazoa</taxon>
        <taxon>Ecdysozoa</taxon>
        <taxon>Arthropoda</taxon>
        <taxon>Crustacea</taxon>
        <taxon>Oligostraca</taxon>
        <taxon>Ostracoda</taxon>
        <taxon>Podocopa</taxon>
        <taxon>Podocopida</taxon>
        <taxon>Cytherocopina</taxon>
        <taxon>Cytheroidea</taxon>
        <taxon>Cytherideidae</taxon>
        <taxon>Cyprideis</taxon>
    </lineage>
</organism>
<reference evidence="1" key="1">
    <citation type="submission" date="2020-11" db="EMBL/GenBank/DDBJ databases">
        <authorList>
            <person name="Tran Van P."/>
        </authorList>
    </citation>
    <scope>NUCLEOTIDE SEQUENCE</scope>
</reference>